<comment type="caution">
    <text evidence="1">The sequence shown here is derived from an EMBL/GenBank/DDBJ whole genome shotgun (WGS) entry which is preliminary data.</text>
</comment>
<protein>
    <recommendedName>
        <fullName evidence="3">HD domain-containing protein</fullName>
    </recommendedName>
</protein>
<dbReference type="Gene3D" id="1.10.3210.10">
    <property type="entry name" value="Hypothetical protein af1432"/>
    <property type="match status" value="1"/>
</dbReference>
<proteinExistence type="predicted"/>
<name>A0A919PI81_9ACTN</name>
<dbReference type="PANTHER" id="PTHR46246">
    <property type="entry name" value="GUANOSINE-3',5'-BIS(DIPHOSPHATE) 3'-PYROPHOSPHOHYDROLASE MESH1"/>
    <property type="match status" value="1"/>
</dbReference>
<evidence type="ECO:0000313" key="2">
    <source>
        <dbReference type="Proteomes" id="UP000660611"/>
    </source>
</evidence>
<sequence length="237" mass="26960">MDYPPYLATMPMHAITEVYGEDGLRERYRLEIQRFAADERERLADALELAARLHRDDRRVREPYVNHLLRVAIRVMHHYEVSDVDVIAAAVLHDTVEDHPDELAGTPGATAEDALAVLAVRFGARTAQLVEAVTNPVYDPDLDKHEQYRQHVRESLEREPWARVLKVSDFTDNGVGVIHTTGPKVAKSAAKYRPLVPVLRELVARPDTPLSRLVKQHIFRQLDLAEERFAAILDPAR</sequence>
<organism evidence="1 2">
    <name type="scientific">Dactylosporangium siamense</name>
    <dbReference type="NCBI Taxonomy" id="685454"/>
    <lineage>
        <taxon>Bacteria</taxon>
        <taxon>Bacillati</taxon>
        <taxon>Actinomycetota</taxon>
        <taxon>Actinomycetes</taxon>
        <taxon>Micromonosporales</taxon>
        <taxon>Micromonosporaceae</taxon>
        <taxon>Dactylosporangium</taxon>
    </lineage>
</organism>
<accession>A0A919PI81</accession>
<dbReference type="PANTHER" id="PTHR46246:SF1">
    <property type="entry name" value="GUANOSINE-3',5'-BIS(DIPHOSPHATE) 3'-PYROPHOSPHOHYDROLASE MESH1"/>
    <property type="match status" value="1"/>
</dbReference>
<dbReference type="EMBL" id="BONQ01000050">
    <property type="protein sequence ID" value="GIG45330.1"/>
    <property type="molecule type" value="Genomic_DNA"/>
</dbReference>
<dbReference type="SUPFAM" id="SSF109604">
    <property type="entry name" value="HD-domain/PDEase-like"/>
    <property type="match status" value="1"/>
</dbReference>
<dbReference type="Pfam" id="PF13328">
    <property type="entry name" value="HD_4"/>
    <property type="match status" value="1"/>
</dbReference>
<dbReference type="InterPro" id="IPR052194">
    <property type="entry name" value="MESH1"/>
</dbReference>
<dbReference type="Proteomes" id="UP000660611">
    <property type="component" value="Unassembled WGS sequence"/>
</dbReference>
<keyword evidence="2" id="KW-1185">Reference proteome</keyword>
<dbReference type="RefSeq" id="WP_203847115.1">
    <property type="nucleotide sequence ID" value="NZ_BAAAVW010000009.1"/>
</dbReference>
<evidence type="ECO:0000313" key="1">
    <source>
        <dbReference type="EMBL" id="GIG45330.1"/>
    </source>
</evidence>
<dbReference type="GO" id="GO:0008893">
    <property type="term" value="F:guanosine-3',5'-bis(diphosphate) 3'-diphosphatase activity"/>
    <property type="evidence" value="ECO:0007669"/>
    <property type="project" value="TreeGrafter"/>
</dbReference>
<dbReference type="AlphaFoldDB" id="A0A919PI81"/>
<gene>
    <name evidence="1" type="ORF">Dsi01nite_033710</name>
</gene>
<evidence type="ECO:0008006" key="3">
    <source>
        <dbReference type="Google" id="ProtNLM"/>
    </source>
</evidence>
<reference evidence="1" key="1">
    <citation type="submission" date="2021-01" db="EMBL/GenBank/DDBJ databases">
        <title>Whole genome shotgun sequence of Dactylosporangium siamense NBRC 106093.</title>
        <authorList>
            <person name="Komaki H."/>
            <person name="Tamura T."/>
        </authorList>
    </citation>
    <scope>NUCLEOTIDE SEQUENCE</scope>
    <source>
        <strain evidence="1">NBRC 106093</strain>
    </source>
</reference>